<keyword evidence="3" id="KW-1185">Reference proteome</keyword>
<dbReference type="EMBL" id="JBHFEH010000024">
    <property type="protein sequence ID" value="KAL2052840.1"/>
    <property type="molecule type" value="Genomic_DNA"/>
</dbReference>
<reference evidence="2 3" key="1">
    <citation type="submission" date="2024-09" db="EMBL/GenBank/DDBJ databases">
        <title>Rethinking Asexuality: The Enigmatic Case of Functional Sexual Genes in Lepraria (Stereocaulaceae).</title>
        <authorList>
            <person name="Doellman M."/>
            <person name="Sun Y."/>
            <person name="Barcenas-Pena A."/>
            <person name="Lumbsch H.T."/>
            <person name="Grewe F."/>
        </authorList>
    </citation>
    <scope>NUCLEOTIDE SEQUENCE [LARGE SCALE GENOMIC DNA]</scope>
    <source>
        <strain evidence="2 3">Grewe 0041</strain>
    </source>
</reference>
<gene>
    <name evidence="2" type="ORF">ABVK25_006779</name>
</gene>
<accession>A0ABR4B4Z8</accession>
<protein>
    <submittedName>
        <fullName evidence="2">Uncharacterized protein</fullName>
    </submittedName>
</protein>
<sequence length="204" mass="23368">MQSSAQEVMPDEDVKDGSDVVTHDGRSGPTPEEVARWRSEMVVSRNEPTGSDQSSSRFQARCFAVEWRDSVLLDGEELIRQLFGVLEGKEWKEGKVSFVLGMDVRKSRADYLVVVRSESRLRWRDWRKKLMFGHGGEGEGLFMRVRVPLRGSVEGTQAFVREMLGKCGTYEHIYRHKEADMLREHDKGYARSGRKRKAAEVDEA</sequence>
<evidence type="ECO:0000256" key="1">
    <source>
        <dbReference type="SAM" id="MobiDB-lite"/>
    </source>
</evidence>
<dbReference type="Proteomes" id="UP001590951">
    <property type="component" value="Unassembled WGS sequence"/>
</dbReference>
<feature type="region of interest" description="Disordered" evidence="1">
    <location>
        <begin position="185"/>
        <end position="204"/>
    </location>
</feature>
<comment type="caution">
    <text evidence="2">The sequence shown here is derived from an EMBL/GenBank/DDBJ whole genome shotgun (WGS) entry which is preliminary data.</text>
</comment>
<evidence type="ECO:0000313" key="3">
    <source>
        <dbReference type="Proteomes" id="UP001590951"/>
    </source>
</evidence>
<feature type="region of interest" description="Disordered" evidence="1">
    <location>
        <begin position="1"/>
        <end position="55"/>
    </location>
</feature>
<organism evidence="2 3">
    <name type="scientific">Lepraria finkii</name>
    <dbReference type="NCBI Taxonomy" id="1340010"/>
    <lineage>
        <taxon>Eukaryota</taxon>
        <taxon>Fungi</taxon>
        <taxon>Dikarya</taxon>
        <taxon>Ascomycota</taxon>
        <taxon>Pezizomycotina</taxon>
        <taxon>Lecanoromycetes</taxon>
        <taxon>OSLEUM clade</taxon>
        <taxon>Lecanoromycetidae</taxon>
        <taxon>Lecanorales</taxon>
        <taxon>Lecanorineae</taxon>
        <taxon>Stereocaulaceae</taxon>
        <taxon>Lepraria</taxon>
    </lineage>
</organism>
<name>A0ABR4B4Z8_9LECA</name>
<feature type="compositionally biased region" description="Polar residues" evidence="1">
    <location>
        <begin position="46"/>
        <end position="55"/>
    </location>
</feature>
<proteinExistence type="predicted"/>
<feature type="compositionally biased region" description="Basic and acidic residues" evidence="1">
    <location>
        <begin position="15"/>
        <end position="26"/>
    </location>
</feature>
<evidence type="ECO:0000313" key="2">
    <source>
        <dbReference type="EMBL" id="KAL2052840.1"/>
    </source>
</evidence>